<keyword evidence="2" id="KW-1185">Reference proteome</keyword>
<dbReference type="SUPFAM" id="SSF55486">
    <property type="entry name" value="Metalloproteases ('zincins'), catalytic domain"/>
    <property type="match status" value="1"/>
</dbReference>
<dbReference type="InterPro" id="IPR024079">
    <property type="entry name" value="MetalloPept_cat_dom_sf"/>
</dbReference>
<evidence type="ECO:0000313" key="2">
    <source>
        <dbReference type="Proteomes" id="UP001370758"/>
    </source>
</evidence>
<organism evidence="1 2">
    <name type="scientific">Arthrobotrys musiformis</name>
    <dbReference type="NCBI Taxonomy" id="47236"/>
    <lineage>
        <taxon>Eukaryota</taxon>
        <taxon>Fungi</taxon>
        <taxon>Dikarya</taxon>
        <taxon>Ascomycota</taxon>
        <taxon>Pezizomycotina</taxon>
        <taxon>Orbiliomycetes</taxon>
        <taxon>Orbiliales</taxon>
        <taxon>Orbiliaceae</taxon>
        <taxon>Arthrobotrys</taxon>
    </lineage>
</organism>
<dbReference type="GO" id="GO:0008237">
    <property type="term" value="F:metallopeptidase activity"/>
    <property type="evidence" value="ECO:0007669"/>
    <property type="project" value="InterPro"/>
</dbReference>
<gene>
    <name evidence="1" type="ORF">TWF481_006469</name>
</gene>
<evidence type="ECO:0008006" key="3">
    <source>
        <dbReference type="Google" id="ProtNLM"/>
    </source>
</evidence>
<reference evidence="1 2" key="1">
    <citation type="submission" date="2023-08" db="EMBL/GenBank/DDBJ databases">
        <authorList>
            <person name="Palmer J.M."/>
        </authorList>
    </citation>
    <scope>NUCLEOTIDE SEQUENCE [LARGE SCALE GENOMIC DNA]</scope>
    <source>
        <strain evidence="1 2">TWF481</strain>
    </source>
</reference>
<proteinExistence type="predicted"/>
<evidence type="ECO:0000313" key="1">
    <source>
        <dbReference type="EMBL" id="KAK6504528.1"/>
    </source>
</evidence>
<comment type="caution">
    <text evidence="1">The sequence shown here is derived from an EMBL/GenBank/DDBJ whole genome shotgun (WGS) entry which is preliminary data.</text>
</comment>
<protein>
    <recommendedName>
        <fullName evidence="3">Peptidase metallopeptidase domain-containing protein</fullName>
    </recommendedName>
</protein>
<sequence length="189" mass="22282">MDVGNREANMEYRWKAGQTIKIRLMGRSRHLRRKVIRFARQWEKYANIRFNFLGNNSIRAEVRVTFTEGKGNYSYLGTSALDIPENEPTMNLELDDFSSTDYVRRVVLYEFGHLLGCIYEYSSPASGISWNVPAVYQYYKTNFGWDETKTYQSVIYKYDKSMISQFTEFDPKSIMVYYIDESHLLPGED</sequence>
<dbReference type="Proteomes" id="UP001370758">
    <property type="component" value="Unassembled WGS sequence"/>
</dbReference>
<name>A0AAV9WAB6_9PEZI</name>
<dbReference type="AlphaFoldDB" id="A0AAV9WAB6"/>
<dbReference type="EMBL" id="JAVHJL010000004">
    <property type="protein sequence ID" value="KAK6504528.1"/>
    <property type="molecule type" value="Genomic_DNA"/>
</dbReference>
<accession>A0AAV9WAB6</accession>
<dbReference type="Gene3D" id="3.40.390.10">
    <property type="entry name" value="Collagenase (Catalytic Domain)"/>
    <property type="match status" value="1"/>
</dbReference>